<comment type="subcellular location">
    <subcellularLocation>
        <location evidence="5">Cell membrane</location>
        <topology evidence="5">Single-pass membrane protein</topology>
    </subcellularLocation>
</comment>
<dbReference type="AlphaFoldDB" id="A0A0G0K1P0"/>
<evidence type="ECO:0000256" key="6">
    <source>
        <dbReference type="NCBIfam" id="TIGR03319"/>
    </source>
</evidence>
<dbReference type="InterPro" id="IPR036612">
    <property type="entry name" value="KH_dom_type_1_sf"/>
</dbReference>
<proteinExistence type="inferred from homology"/>
<dbReference type="InterPro" id="IPR003607">
    <property type="entry name" value="HD/PDEase_dom"/>
</dbReference>
<dbReference type="SMART" id="SM00322">
    <property type="entry name" value="KH"/>
    <property type="match status" value="1"/>
</dbReference>
<evidence type="ECO:0000256" key="2">
    <source>
        <dbReference type="ARBA" id="ARBA00022759"/>
    </source>
</evidence>
<dbReference type="EMBL" id="LBUX01000031">
    <property type="protein sequence ID" value="KKQ73608.1"/>
    <property type="molecule type" value="Genomic_DNA"/>
</dbReference>
<dbReference type="CDD" id="cd22431">
    <property type="entry name" value="KH-I_RNaseY"/>
    <property type="match status" value="1"/>
</dbReference>
<dbReference type="Pfam" id="PF12072">
    <property type="entry name" value="RNase_Y_N"/>
    <property type="match status" value="1"/>
</dbReference>
<dbReference type="GO" id="GO:0006402">
    <property type="term" value="P:mRNA catabolic process"/>
    <property type="evidence" value="ECO:0007669"/>
    <property type="project" value="UniProtKB-UniRule"/>
</dbReference>
<dbReference type="PANTHER" id="PTHR12826:SF15">
    <property type="entry name" value="RIBONUCLEASE Y"/>
    <property type="match status" value="1"/>
</dbReference>
<dbReference type="InterPro" id="IPR004087">
    <property type="entry name" value="KH_dom"/>
</dbReference>
<feature type="domain" description="HD" evidence="8">
    <location>
        <begin position="313"/>
        <end position="406"/>
    </location>
</feature>
<dbReference type="NCBIfam" id="TIGR00277">
    <property type="entry name" value="HDIG"/>
    <property type="match status" value="1"/>
</dbReference>
<keyword evidence="3 5" id="KW-0378">Hydrolase</keyword>
<dbReference type="NCBIfam" id="TIGR03319">
    <property type="entry name" value="RNase_Y"/>
    <property type="match status" value="1"/>
</dbReference>
<organism evidence="9 10">
    <name type="scientific">Berkelbacteria bacterium GW2011_GWB1_38_5</name>
    <dbReference type="NCBI Taxonomy" id="1618336"/>
    <lineage>
        <taxon>Bacteria</taxon>
        <taxon>Candidatus Berkelbacteria</taxon>
    </lineage>
</organism>
<dbReference type="CDD" id="cd00077">
    <property type="entry name" value="HDc"/>
    <property type="match status" value="1"/>
</dbReference>
<gene>
    <name evidence="5" type="primary">rny</name>
    <name evidence="9" type="ORF">US94_C0031G0010</name>
</gene>
<dbReference type="SMART" id="SM00471">
    <property type="entry name" value="HDc"/>
    <property type="match status" value="1"/>
</dbReference>
<evidence type="ECO:0000256" key="1">
    <source>
        <dbReference type="ARBA" id="ARBA00022722"/>
    </source>
</evidence>
<evidence type="ECO:0000313" key="10">
    <source>
        <dbReference type="Proteomes" id="UP000034498"/>
    </source>
</evidence>
<dbReference type="EC" id="3.1.-.-" evidence="5 6"/>
<keyword evidence="5" id="KW-1133">Transmembrane helix</keyword>
<dbReference type="InterPro" id="IPR004088">
    <property type="entry name" value="KH_dom_type_1"/>
</dbReference>
<keyword evidence="1 5" id="KW-0540">Nuclease</keyword>
<keyword evidence="2 5" id="KW-0255">Endonuclease</keyword>
<keyword evidence="5" id="KW-0812">Transmembrane</keyword>
<dbReference type="Pfam" id="PF00013">
    <property type="entry name" value="KH_1"/>
    <property type="match status" value="1"/>
</dbReference>
<dbReference type="STRING" id="1618336.US94_C0031G0010"/>
<dbReference type="Pfam" id="PF01966">
    <property type="entry name" value="HD"/>
    <property type="match status" value="1"/>
</dbReference>
<dbReference type="InterPro" id="IPR017705">
    <property type="entry name" value="Ribonuclease_Y"/>
</dbReference>
<comment type="similarity">
    <text evidence="5">Belongs to the RNase Y family.</text>
</comment>
<evidence type="ECO:0000256" key="4">
    <source>
        <dbReference type="ARBA" id="ARBA00022884"/>
    </source>
</evidence>
<dbReference type="PROSITE" id="PS50084">
    <property type="entry name" value="KH_TYPE_1"/>
    <property type="match status" value="1"/>
</dbReference>
<dbReference type="InterPro" id="IPR006675">
    <property type="entry name" value="HDIG_dom"/>
</dbReference>
<dbReference type="GO" id="GO:0003723">
    <property type="term" value="F:RNA binding"/>
    <property type="evidence" value="ECO:0007669"/>
    <property type="project" value="UniProtKB-UniRule"/>
</dbReference>
<evidence type="ECO:0000256" key="7">
    <source>
        <dbReference type="SAM" id="Coils"/>
    </source>
</evidence>
<dbReference type="HAMAP" id="MF_00335">
    <property type="entry name" value="RNase_Y"/>
    <property type="match status" value="1"/>
</dbReference>
<name>A0A0G0K1P0_9BACT</name>
<dbReference type="PATRIC" id="fig|1618336.3.peg.479"/>
<dbReference type="Gene3D" id="3.30.1370.10">
    <property type="entry name" value="K Homology domain, type 1"/>
    <property type="match status" value="1"/>
</dbReference>
<dbReference type="InterPro" id="IPR022711">
    <property type="entry name" value="RNase_Y_N"/>
</dbReference>
<evidence type="ECO:0000259" key="8">
    <source>
        <dbReference type="PROSITE" id="PS51831"/>
    </source>
</evidence>
<keyword evidence="5" id="KW-0472">Membrane</keyword>
<evidence type="ECO:0000256" key="3">
    <source>
        <dbReference type="ARBA" id="ARBA00022801"/>
    </source>
</evidence>
<dbReference type="PROSITE" id="PS51831">
    <property type="entry name" value="HD"/>
    <property type="match status" value="1"/>
</dbReference>
<dbReference type="GO" id="GO:0004521">
    <property type="term" value="F:RNA endonuclease activity"/>
    <property type="evidence" value="ECO:0007669"/>
    <property type="project" value="UniProtKB-UniRule"/>
</dbReference>
<evidence type="ECO:0000256" key="5">
    <source>
        <dbReference type="HAMAP-Rule" id="MF_00335"/>
    </source>
</evidence>
<dbReference type="SUPFAM" id="SSF54791">
    <property type="entry name" value="Eukaryotic type KH-domain (KH-domain type I)"/>
    <property type="match status" value="1"/>
</dbReference>
<dbReference type="Gene3D" id="1.10.3210.10">
    <property type="entry name" value="Hypothetical protein af1432"/>
    <property type="match status" value="1"/>
</dbReference>
<keyword evidence="4 5" id="KW-0694">RNA-binding</keyword>
<comment type="caution">
    <text evidence="9">The sequence shown here is derived from an EMBL/GenBank/DDBJ whole genome shotgun (WGS) entry which is preliminary data.</text>
</comment>
<feature type="transmembrane region" description="Helical" evidence="5">
    <location>
        <begin position="6"/>
        <end position="26"/>
    </location>
</feature>
<comment type="function">
    <text evidence="5">Endoribonuclease that initiates mRNA decay.</text>
</comment>
<dbReference type="Proteomes" id="UP000034498">
    <property type="component" value="Unassembled WGS sequence"/>
</dbReference>
<accession>A0A0G0K1P0</accession>
<evidence type="ECO:0000313" key="9">
    <source>
        <dbReference type="EMBL" id="KKQ73608.1"/>
    </source>
</evidence>
<dbReference type="InterPro" id="IPR006674">
    <property type="entry name" value="HD_domain"/>
</dbReference>
<reference evidence="9 10" key="1">
    <citation type="journal article" date="2015" name="Nature">
        <title>rRNA introns, odd ribosomes, and small enigmatic genomes across a large radiation of phyla.</title>
        <authorList>
            <person name="Brown C.T."/>
            <person name="Hug L.A."/>
            <person name="Thomas B.C."/>
            <person name="Sharon I."/>
            <person name="Castelle C.J."/>
            <person name="Singh A."/>
            <person name="Wilkins M.J."/>
            <person name="Williams K.H."/>
            <person name="Banfield J.F."/>
        </authorList>
    </citation>
    <scope>NUCLEOTIDE SEQUENCE [LARGE SCALE GENOMIC DNA]</scope>
</reference>
<dbReference type="GO" id="GO:0005886">
    <property type="term" value="C:plasma membrane"/>
    <property type="evidence" value="ECO:0007669"/>
    <property type="project" value="UniProtKB-SubCell"/>
</dbReference>
<sequence length="497" mass="55679">MTNLIIYLAAAAVGGLGLGYIGRIYVAKRGKDLAGQKQKELLLEAKDEALKIKEEAKKEAEKDQKELQELEKSLRRREEMIDRRLESAEQEKEKITIREREITTIKNQIKEVLDIQQQNLEKISKLKKEEARDLLLASIEKEYKDDLINKIKEQKEIAKEEAQNVAKEILSTVIQRMASEHTAENTTTAVSLPSDEMKGRIIGREGRNIQVFEKETGTDLIIDDTPDTVVISSFDPIRRHIAKVALEKLIVDGRIHPTRIEELVLKKTREEIGNEIKEAGEQAAYEVGVAGLHPDLLKILGRLKFRTSYGQNVLRHSIESAHIGGMLANELGADVNLVKKAALLHDIGKAVDHDIPGPHHHISVDIAKKYGLSDDITHAIAAHHDDIEAKTVEAIIVKSADAISGSRPGARRETLDTYVKRLEELENIANGFPGVEKSYAIQAGREVRIIIKPEEIGDLEAIKLSKNIAKKIEEDLQYPGTIKVNVIRETRAIEFAK</sequence>
<keyword evidence="7" id="KW-0175">Coiled coil</keyword>
<keyword evidence="5" id="KW-1003">Cell membrane</keyword>
<dbReference type="PANTHER" id="PTHR12826">
    <property type="entry name" value="RIBONUCLEASE Y"/>
    <property type="match status" value="1"/>
</dbReference>
<protein>
    <recommendedName>
        <fullName evidence="5 6">Ribonuclease Y</fullName>
        <shortName evidence="5">RNase Y</shortName>
        <ecNumber evidence="5 6">3.1.-.-</ecNumber>
    </recommendedName>
</protein>
<dbReference type="SUPFAM" id="SSF109604">
    <property type="entry name" value="HD-domain/PDEase-like"/>
    <property type="match status" value="1"/>
</dbReference>
<dbReference type="GO" id="GO:0016787">
    <property type="term" value="F:hydrolase activity"/>
    <property type="evidence" value="ECO:0007669"/>
    <property type="project" value="UniProtKB-KW"/>
</dbReference>
<feature type="coiled-coil region" evidence="7">
    <location>
        <begin position="39"/>
        <end position="98"/>
    </location>
</feature>